<name>A0A6A5Q9E8_AMPQU</name>
<dbReference type="InterPro" id="IPR013126">
    <property type="entry name" value="Hsp_70_fam"/>
</dbReference>
<dbReference type="SUPFAM" id="SSF53067">
    <property type="entry name" value="Actin-like ATPase domain"/>
    <property type="match status" value="2"/>
</dbReference>
<dbReference type="EMBL" id="ML979146">
    <property type="protein sequence ID" value="KAF1911224.1"/>
    <property type="molecule type" value="Genomic_DNA"/>
</dbReference>
<sequence length="597" mass="66285">MLANRLVVALDYGTTYTGVAFCETSDTGVLEKHIDVVKDWPSRHTKIGTKEKVPSEIAYLPEGTQWGSLIAPNVQRHMWTKLELDSAQIGEAAKIVRELSLNNQGPDKKAVDIVADFLAHVKDHLIQNLDNRYGKELWKTLPITLVVTVPAVWSDAAKDRTLKAVRKAGFDTTEFPKLKRTITTTEPEAAAIHTIQSLRGSVSDEQFAIGDGFIVCDMGGGTVDLISYRVAELEPTILEEATVGIGEQCGGSFVDRGFLRWLERRLGTADFIKIAGERSEDLPRTSLSSKLGRMAQDFVMEAKSGFSGEETNFLRLPTPLSAIEEDEARGICDGEIEITRDDMKEMFEMPLRNTYELLLQQMQQARKSGNTQMKYIFMVGGFAESPYMYKKIQTFAEANGLQAIRPPNAWSAIVRGAVAKGLEGDGRAPIKNRKCRRNYGTDCCCKFIAGVHKATDAFIDSYTGIKSAENQMNWLVTKGQDLSTSDKAYSKVSFTQTFWPGEERTASVDLIASDAETAPKRSVEKVRLSSKNDVYTVATLKVDLSDVPQHLFKYHINPAGKEYYVLRFDVKIAIQSSLEFSLVVNGKEYGSVVAKYA</sequence>
<keyword evidence="1" id="KW-0547">Nucleotide-binding</keyword>
<dbReference type="PANTHER" id="PTHR14187">
    <property type="entry name" value="ALPHA KINASE/ELONGATION FACTOR 2 KINASE"/>
    <property type="match status" value="1"/>
</dbReference>
<organism evidence="3 4">
    <name type="scientific">Ampelomyces quisqualis</name>
    <name type="common">Powdery mildew agent</name>
    <dbReference type="NCBI Taxonomy" id="50730"/>
    <lineage>
        <taxon>Eukaryota</taxon>
        <taxon>Fungi</taxon>
        <taxon>Dikarya</taxon>
        <taxon>Ascomycota</taxon>
        <taxon>Pezizomycotina</taxon>
        <taxon>Dothideomycetes</taxon>
        <taxon>Pleosporomycetidae</taxon>
        <taxon>Pleosporales</taxon>
        <taxon>Pleosporineae</taxon>
        <taxon>Phaeosphaeriaceae</taxon>
        <taxon>Ampelomyces</taxon>
    </lineage>
</organism>
<dbReference type="Proteomes" id="UP000800096">
    <property type="component" value="Unassembled WGS sequence"/>
</dbReference>
<evidence type="ECO:0000313" key="4">
    <source>
        <dbReference type="Proteomes" id="UP000800096"/>
    </source>
</evidence>
<evidence type="ECO:0000313" key="3">
    <source>
        <dbReference type="EMBL" id="KAF1911224.1"/>
    </source>
</evidence>
<evidence type="ECO:0000256" key="1">
    <source>
        <dbReference type="ARBA" id="ARBA00022741"/>
    </source>
</evidence>
<dbReference type="GO" id="GO:0005524">
    <property type="term" value="F:ATP binding"/>
    <property type="evidence" value="ECO:0007669"/>
    <property type="project" value="UniProtKB-KW"/>
</dbReference>
<dbReference type="AlphaFoldDB" id="A0A6A5Q9E8"/>
<dbReference type="Gene3D" id="3.90.640.10">
    <property type="entry name" value="Actin, Chain A, domain 4"/>
    <property type="match status" value="1"/>
</dbReference>
<proteinExistence type="predicted"/>
<dbReference type="InterPro" id="IPR043129">
    <property type="entry name" value="ATPase_NBD"/>
</dbReference>
<dbReference type="PANTHER" id="PTHR14187:SF82">
    <property type="entry name" value="FAMILY CHAPERONE, PUTATIVE (AFU_ORTHOLOGUE AFUA_7G08575)-RELATED"/>
    <property type="match status" value="1"/>
</dbReference>
<dbReference type="Pfam" id="PF00012">
    <property type="entry name" value="HSP70"/>
    <property type="match status" value="1"/>
</dbReference>
<reference evidence="3" key="1">
    <citation type="journal article" date="2020" name="Stud. Mycol.">
        <title>101 Dothideomycetes genomes: a test case for predicting lifestyles and emergence of pathogens.</title>
        <authorList>
            <person name="Haridas S."/>
            <person name="Albert R."/>
            <person name="Binder M."/>
            <person name="Bloem J."/>
            <person name="Labutti K."/>
            <person name="Salamov A."/>
            <person name="Andreopoulos B."/>
            <person name="Baker S."/>
            <person name="Barry K."/>
            <person name="Bills G."/>
            <person name="Bluhm B."/>
            <person name="Cannon C."/>
            <person name="Castanera R."/>
            <person name="Culley D."/>
            <person name="Daum C."/>
            <person name="Ezra D."/>
            <person name="Gonzalez J."/>
            <person name="Henrissat B."/>
            <person name="Kuo A."/>
            <person name="Liang C."/>
            <person name="Lipzen A."/>
            <person name="Lutzoni F."/>
            <person name="Magnuson J."/>
            <person name="Mondo S."/>
            <person name="Nolan M."/>
            <person name="Ohm R."/>
            <person name="Pangilinan J."/>
            <person name="Park H.-J."/>
            <person name="Ramirez L."/>
            <person name="Alfaro M."/>
            <person name="Sun H."/>
            <person name="Tritt A."/>
            <person name="Yoshinaga Y."/>
            <person name="Zwiers L.-H."/>
            <person name="Turgeon B."/>
            <person name="Goodwin S."/>
            <person name="Spatafora J."/>
            <person name="Crous P."/>
            <person name="Grigoriev I."/>
        </authorList>
    </citation>
    <scope>NUCLEOTIDE SEQUENCE</scope>
    <source>
        <strain evidence="3">HMLAC05119</strain>
    </source>
</reference>
<accession>A0A6A5Q9E8</accession>
<protein>
    <recommendedName>
        <fullName evidence="5">Hsp70 family protein</fullName>
    </recommendedName>
</protein>
<dbReference type="CDD" id="cd10170">
    <property type="entry name" value="ASKHA_NBD_HSP70"/>
    <property type="match status" value="1"/>
</dbReference>
<dbReference type="Gene3D" id="3.30.420.40">
    <property type="match status" value="2"/>
</dbReference>
<dbReference type="OrthoDB" id="2963168at2759"/>
<keyword evidence="4" id="KW-1185">Reference proteome</keyword>
<dbReference type="GO" id="GO:0140662">
    <property type="term" value="F:ATP-dependent protein folding chaperone"/>
    <property type="evidence" value="ECO:0007669"/>
    <property type="project" value="InterPro"/>
</dbReference>
<evidence type="ECO:0008006" key="5">
    <source>
        <dbReference type="Google" id="ProtNLM"/>
    </source>
</evidence>
<evidence type="ECO:0000256" key="2">
    <source>
        <dbReference type="ARBA" id="ARBA00022840"/>
    </source>
</evidence>
<keyword evidence="2" id="KW-0067">ATP-binding</keyword>
<gene>
    <name evidence="3" type="ORF">BDU57DRAFT_485781</name>
</gene>